<dbReference type="RefSeq" id="WP_301198704.1">
    <property type="nucleotide sequence ID" value="NZ_JAPDPI010000010.1"/>
</dbReference>
<organism evidence="2 3">
    <name type="scientific">Plebeiibacterium marinum</name>
    <dbReference type="NCBI Taxonomy" id="2992111"/>
    <lineage>
        <taxon>Bacteria</taxon>
        <taxon>Pseudomonadati</taxon>
        <taxon>Bacteroidota</taxon>
        <taxon>Bacteroidia</taxon>
        <taxon>Marinilabiliales</taxon>
        <taxon>Marinilabiliaceae</taxon>
        <taxon>Plebeiibacterium</taxon>
    </lineage>
</organism>
<keyword evidence="3" id="KW-1185">Reference proteome</keyword>
<proteinExistence type="predicted"/>
<evidence type="ECO:0008006" key="4">
    <source>
        <dbReference type="Google" id="ProtNLM"/>
    </source>
</evidence>
<dbReference type="PROSITE" id="PS51257">
    <property type="entry name" value="PROKAR_LIPOPROTEIN"/>
    <property type="match status" value="1"/>
</dbReference>
<feature type="chain" id="PRO_5042175153" description="Ig-like domain-containing protein" evidence="1">
    <location>
        <begin position="25"/>
        <end position="581"/>
    </location>
</feature>
<gene>
    <name evidence="2" type="ORF">OM074_06820</name>
</gene>
<protein>
    <recommendedName>
        <fullName evidence="4">Ig-like domain-containing protein</fullName>
    </recommendedName>
</protein>
<evidence type="ECO:0000313" key="3">
    <source>
        <dbReference type="Proteomes" id="UP001207408"/>
    </source>
</evidence>
<name>A0AAE3MCN3_9BACT</name>
<dbReference type="AlphaFoldDB" id="A0AAE3MCN3"/>
<reference evidence="2" key="1">
    <citation type="submission" date="2022-10" db="EMBL/GenBank/DDBJ databases">
        <authorList>
            <person name="Yu W.X."/>
        </authorList>
    </citation>
    <scope>NUCLEOTIDE SEQUENCE</scope>
    <source>
        <strain evidence="2">D04</strain>
    </source>
</reference>
<evidence type="ECO:0000256" key="1">
    <source>
        <dbReference type="SAM" id="SignalP"/>
    </source>
</evidence>
<accession>A0AAE3MCN3</accession>
<feature type="signal peptide" evidence="1">
    <location>
        <begin position="1"/>
        <end position="24"/>
    </location>
</feature>
<dbReference type="Gene3D" id="2.60.40.3630">
    <property type="match status" value="1"/>
</dbReference>
<sequence>MKITNKLMKWALCIAFLAALGLVGCEKTDIYSIDSPADLQSKIDSIATAKANIDTGDTTYIDIATAIVGPEDNSAGWWSAFSDYFTIPTNKLLHLEFVNHNGGSANNWNNWNLAITNEVADRDGEGYKEYFVLRSDAFGWGGGMGDEGYVYDGNMISQNYPDTDGDGDIWNDFRTTMDGATVTLDIDHSATGNVYVTATAVGTNGTELVQTYQQPVSATADIVAFLICDASYFEMQNAYLIPSKVTVVEDVDPVSITIENSPSFVEIGDEDFWGDAIATVTFADGSSEQVDTADIAFSVIPDMTTLGEKTVIVAYNKTKQGEFCEAVTTLYTLEVTNSVSSLEVTTLPLISTYYFFSADPILFNPTGIEVTATYSDGTTGVLETESLQFGSITAAAGSQTAEVSYTGATSTVTTTCPLTLVQGVSQVGANDFSTPWATYSEEYPVASGSSTTISMYCYSDNAANWHTPCLVVGNAGNMNVDVAAADGADAVVRMDSWGWGDGYATATATSDWNWEAFASNISGSQIVITVTNNGDNTANIRYDVTYATGETHFQLYEGVTVDSADLSCALAIEGAYVVIVE</sequence>
<evidence type="ECO:0000313" key="2">
    <source>
        <dbReference type="EMBL" id="MCW3805333.1"/>
    </source>
</evidence>
<comment type="caution">
    <text evidence="2">The sequence shown here is derived from an EMBL/GenBank/DDBJ whole genome shotgun (WGS) entry which is preliminary data.</text>
</comment>
<dbReference type="Proteomes" id="UP001207408">
    <property type="component" value="Unassembled WGS sequence"/>
</dbReference>
<keyword evidence="1" id="KW-0732">Signal</keyword>
<dbReference type="EMBL" id="JAPDPI010000010">
    <property type="protein sequence ID" value="MCW3805333.1"/>
    <property type="molecule type" value="Genomic_DNA"/>
</dbReference>